<dbReference type="Proteomes" id="UP000221538">
    <property type="component" value="Unassembled WGS sequence"/>
</dbReference>
<feature type="region of interest" description="Disordered" evidence="1">
    <location>
        <begin position="1"/>
        <end position="32"/>
    </location>
</feature>
<reference evidence="2 3" key="2">
    <citation type="journal article" date="2013" name="Environ. Sci. Technol.">
        <title>The 4-tert-butylphenol-utilizing bacterium Sphingobium fuliginis OMI can degrade bisphenols via phenolic ring hydroxylation and meta-cleavage pathway.</title>
        <authorList>
            <person name="Ogata Y."/>
            <person name="Goda S."/>
            <person name="Toyama T."/>
            <person name="Sei K."/>
            <person name="Ike M."/>
        </authorList>
    </citation>
    <scope>NUCLEOTIDE SEQUENCE [LARGE SCALE GENOMIC DNA]</scope>
    <source>
        <strain evidence="2 3">OMI</strain>
    </source>
</reference>
<name>A0A292ZCQ1_SPHSA</name>
<organism evidence="2 3">
    <name type="scientific">Sphingobium fuliginis (strain ATCC 27551)</name>
    <dbReference type="NCBI Taxonomy" id="336203"/>
    <lineage>
        <taxon>Bacteria</taxon>
        <taxon>Pseudomonadati</taxon>
        <taxon>Pseudomonadota</taxon>
        <taxon>Alphaproteobacteria</taxon>
        <taxon>Sphingomonadales</taxon>
        <taxon>Sphingomonadaceae</taxon>
        <taxon>Sphingobium</taxon>
    </lineage>
</organism>
<comment type="caution">
    <text evidence="2">The sequence shown here is derived from an EMBL/GenBank/DDBJ whole genome shotgun (WGS) entry which is preliminary data.</text>
</comment>
<evidence type="ECO:0000313" key="2">
    <source>
        <dbReference type="EMBL" id="GAY20613.1"/>
    </source>
</evidence>
<evidence type="ECO:0000256" key="1">
    <source>
        <dbReference type="SAM" id="MobiDB-lite"/>
    </source>
</evidence>
<proteinExistence type="predicted"/>
<dbReference type="AlphaFoldDB" id="A0A292ZCQ1"/>
<gene>
    <name evidence="2" type="ORF">SFOMI_1138</name>
</gene>
<reference evidence="2 3" key="1">
    <citation type="journal article" date="2013" name="Biodegradation">
        <title>Occurrence of 4-tert-butylphenol (4-t-BP) biodegradation in an aquatic sample caused by the presence of Spirodela polyrrhiza and isolation of a 4-t-BP-utilizing bacterium.</title>
        <authorList>
            <person name="Ogata Y."/>
            <person name="Toyama T."/>
            <person name="Yu N."/>
            <person name="Wang X."/>
            <person name="Sei K."/>
            <person name="Ike M."/>
        </authorList>
    </citation>
    <scope>NUCLEOTIDE SEQUENCE [LARGE SCALE GENOMIC DNA]</scope>
    <source>
        <strain evidence="2 3">OMI</strain>
    </source>
</reference>
<feature type="compositionally biased region" description="Basic residues" evidence="1">
    <location>
        <begin position="1"/>
        <end position="18"/>
    </location>
</feature>
<sequence>MPLHRRGAAPQGRRKRRSPTGTDAGLPERKERGRIAVRYGCRLFDIVD</sequence>
<protein>
    <submittedName>
        <fullName evidence="2">Uncharacterized protein</fullName>
    </submittedName>
</protein>
<accession>A0A292ZCQ1</accession>
<dbReference type="EMBL" id="BEWI01000030">
    <property type="protein sequence ID" value="GAY20613.1"/>
    <property type="molecule type" value="Genomic_DNA"/>
</dbReference>
<evidence type="ECO:0000313" key="3">
    <source>
        <dbReference type="Proteomes" id="UP000221538"/>
    </source>
</evidence>